<gene>
    <name evidence="1" type="ORF">GCM10010246_67210</name>
</gene>
<reference evidence="1 2" key="1">
    <citation type="journal article" date="2019" name="Int. J. Syst. Evol. Microbiol.">
        <title>The Global Catalogue of Microorganisms (GCM) 10K type strain sequencing project: providing services to taxonomists for standard genome sequencing and annotation.</title>
        <authorList>
            <consortium name="The Broad Institute Genomics Platform"/>
            <consortium name="The Broad Institute Genome Sequencing Center for Infectious Disease"/>
            <person name="Wu L."/>
            <person name="Ma J."/>
        </authorList>
    </citation>
    <scope>NUCLEOTIDE SEQUENCE [LARGE SCALE GENOMIC DNA]</scope>
    <source>
        <strain evidence="1 2">JCM 4316</strain>
    </source>
</reference>
<name>A0ABN3GZH0_9ACTN</name>
<proteinExistence type="predicted"/>
<evidence type="ECO:0000313" key="2">
    <source>
        <dbReference type="Proteomes" id="UP001500253"/>
    </source>
</evidence>
<protein>
    <recommendedName>
        <fullName evidence="3">Transcriptional regulator</fullName>
    </recommendedName>
</protein>
<dbReference type="EMBL" id="BAAASD010000040">
    <property type="protein sequence ID" value="GAA2365154.1"/>
    <property type="molecule type" value="Genomic_DNA"/>
</dbReference>
<keyword evidence="2" id="KW-1185">Reference proteome</keyword>
<comment type="caution">
    <text evidence="1">The sequence shown here is derived from an EMBL/GenBank/DDBJ whole genome shotgun (WGS) entry which is preliminary data.</text>
</comment>
<dbReference type="Proteomes" id="UP001500253">
    <property type="component" value="Unassembled WGS sequence"/>
</dbReference>
<sequence>MPEYAILVRMSAMSSAESSLSAAEVLRQRYARRLPSSLGQLTGPAHGAVQLPLHVAWSGLTRFDLDRPRSRMSMYRTVLAEGQHDDLVCLLNRDLLIDQWPVLRTLISRAIRDVWEAAFPDLTSARPAAAA</sequence>
<evidence type="ECO:0008006" key="3">
    <source>
        <dbReference type="Google" id="ProtNLM"/>
    </source>
</evidence>
<organism evidence="1 2">
    <name type="scientific">Streptomyces cuspidosporus</name>
    <dbReference type="NCBI Taxonomy" id="66882"/>
    <lineage>
        <taxon>Bacteria</taxon>
        <taxon>Bacillati</taxon>
        <taxon>Actinomycetota</taxon>
        <taxon>Actinomycetes</taxon>
        <taxon>Kitasatosporales</taxon>
        <taxon>Streptomycetaceae</taxon>
        <taxon>Streptomyces</taxon>
    </lineage>
</organism>
<evidence type="ECO:0000313" key="1">
    <source>
        <dbReference type="EMBL" id="GAA2365154.1"/>
    </source>
</evidence>
<accession>A0ABN3GZH0</accession>